<name>A0A8H5D6N4_9AGAR</name>
<comment type="caution">
    <text evidence="2">The sequence shown here is derived from an EMBL/GenBank/DDBJ whole genome shotgun (WGS) entry which is preliminary data.</text>
</comment>
<reference evidence="2 3" key="1">
    <citation type="journal article" date="2020" name="ISME J.">
        <title>Uncovering the hidden diversity of litter-decomposition mechanisms in mushroom-forming fungi.</title>
        <authorList>
            <person name="Floudas D."/>
            <person name="Bentzer J."/>
            <person name="Ahren D."/>
            <person name="Johansson T."/>
            <person name="Persson P."/>
            <person name="Tunlid A."/>
        </authorList>
    </citation>
    <scope>NUCLEOTIDE SEQUENCE [LARGE SCALE GENOMIC DNA]</scope>
    <source>
        <strain evidence="2 3">CBS 291.85</strain>
    </source>
</reference>
<feature type="compositionally biased region" description="Basic residues" evidence="1">
    <location>
        <begin position="14"/>
        <end position="29"/>
    </location>
</feature>
<dbReference type="Proteomes" id="UP000559256">
    <property type="component" value="Unassembled WGS sequence"/>
</dbReference>
<feature type="region of interest" description="Disordered" evidence="1">
    <location>
        <begin position="1"/>
        <end position="55"/>
    </location>
</feature>
<protein>
    <recommendedName>
        <fullName evidence="4">F-box domain-containing protein</fullName>
    </recommendedName>
</protein>
<accession>A0A8H5D6N4</accession>
<gene>
    <name evidence="2" type="ORF">D9758_011175</name>
</gene>
<evidence type="ECO:0000256" key="1">
    <source>
        <dbReference type="SAM" id="MobiDB-lite"/>
    </source>
</evidence>
<dbReference type="EMBL" id="JAACJM010000058">
    <property type="protein sequence ID" value="KAF5354574.1"/>
    <property type="molecule type" value="Genomic_DNA"/>
</dbReference>
<evidence type="ECO:0000313" key="3">
    <source>
        <dbReference type="Proteomes" id="UP000559256"/>
    </source>
</evidence>
<dbReference type="OrthoDB" id="3229088at2759"/>
<proteinExistence type="predicted"/>
<evidence type="ECO:0008006" key="4">
    <source>
        <dbReference type="Google" id="ProtNLM"/>
    </source>
</evidence>
<organism evidence="2 3">
    <name type="scientific">Tetrapyrgos nigripes</name>
    <dbReference type="NCBI Taxonomy" id="182062"/>
    <lineage>
        <taxon>Eukaryota</taxon>
        <taxon>Fungi</taxon>
        <taxon>Dikarya</taxon>
        <taxon>Basidiomycota</taxon>
        <taxon>Agaricomycotina</taxon>
        <taxon>Agaricomycetes</taxon>
        <taxon>Agaricomycetidae</taxon>
        <taxon>Agaricales</taxon>
        <taxon>Marasmiineae</taxon>
        <taxon>Marasmiaceae</taxon>
        <taxon>Tetrapyrgos</taxon>
    </lineage>
</organism>
<dbReference type="AlphaFoldDB" id="A0A8H5D6N4"/>
<evidence type="ECO:0000313" key="2">
    <source>
        <dbReference type="EMBL" id="KAF5354574.1"/>
    </source>
</evidence>
<sequence>MYNPGDTLYDSPNPRKKPIKTSAKRHRKSTPPSRNVSLDAQAPERTSPLASSSKAKIAKRVRPPVALSSTASILLAAVYTTSITAAAPSPSAATTPQPQEQLLTDVAVMEPPTLSAPIAKLPAEMLQEIFLFSSGTSEEELEKLEHEIFDFSLELPLDTSSLITSNPGDALHRPPWTISQVCRLWRSVTCSVSSLWNRIHIDADSSRDWVDLLVTRSGQANLHIFINYTTKSPAMFDLLTIILPTSGRWQTLAMRLPSDLLFEFEPIRNTLRTLRTLYLDIIAVGTPQATATLFENTNNIVNVFVEIRGEGLSPVHLEVSRTRRFHLPLSAVAASKSHCFTNRIPHVWLAVDCSLGVQQVRCSNLRELSLTRAAQGEHVISLLSSITAPNLDSVRVFCLPKMWNLPFQAC</sequence>
<keyword evidence="3" id="KW-1185">Reference proteome</keyword>